<organism evidence="3 4">
    <name type="scientific">Luteolibacter flavescens</name>
    <dbReference type="NCBI Taxonomy" id="1859460"/>
    <lineage>
        <taxon>Bacteria</taxon>
        <taxon>Pseudomonadati</taxon>
        <taxon>Verrucomicrobiota</taxon>
        <taxon>Verrucomicrobiia</taxon>
        <taxon>Verrucomicrobiales</taxon>
        <taxon>Verrucomicrobiaceae</taxon>
        <taxon>Luteolibacter</taxon>
    </lineage>
</organism>
<sequence length="233" mass="25708">MNFRRLFLALLLAPALSHAAPSVRVLPWDEEIAQRKLALVSGENVVEITQLHPSKRSPFFQLRGDGPFFVRALDKKAADGTAAQHSFTIGANVTHPLLMLLPDPKDPAGIRAVVFDDNPAGFRWGTYRFLNSTPKEMEVRLEKKAVRVPVGWKPVDLDIGGDNRGFSALFIIPGNTKPLYSAIWEYDKEMRTLCFLVPSEDPRIGPVAVKAIPEDRKSAEDAQPRGAAASTPN</sequence>
<feature type="compositionally biased region" description="Basic and acidic residues" evidence="1">
    <location>
        <begin position="212"/>
        <end position="223"/>
    </location>
</feature>
<reference evidence="3 4" key="1">
    <citation type="submission" date="2022-10" db="EMBL/GenBank/DDBJ databases">
        <title>Luteolibacter flavescens strain MCCC 1K03193, whole genome shotgun sequencing project.</title>
        <authorList>
            <person name="Zhao G."/>
            <person name="Shen L."/>
        </authorList>
    </citation>
    <scope>NUCLEOTIDE SEQUENCE [LARGE SCALE GENOMIC DNA]</scope>
    <source>
        <strain evidence="3 4">MCCC 1K03193</strain>
    </source>
</reference>
<evidence type="ECO:0000256" key="1">
    <source>
        <dbReference type="SAM" id="MobiDB-lite"/>
    </source>
</evidence>
<accession>A0ABT3FTL8</accession>
<evidence type="ECO:0000313" key="4">
    <source>
        <dbReference type="Proteomes" id="UP001207930"/>
    </source>
</evidence>
<feature type="region of interest" description="Disordered" evidence="1">
    <location>
        <begin position="212"/>
        <end position="233"/>
    </location>
</feature>
<name>A0ABT3FTL8_9BACT</name>
<gene>
    <name evidence="3" type="ORF">OKA04_19210</name>
</gene>
<comment type="caution">
    <text evidence="3">The sequence shown here is derived from an EMBL/GenBank/DDBJ whole genome shotgun (WGS) entry which is preliminary data.</text>
</comment>
<evidence type="ECO:0000256" key="2">
    <source>
        <dbReference type="SAM" id="SignalP"/>
    </source>
</evidence>
<feature type="chain" id="PRO_5047294106" evidence="2">
    <location>
        <begin position="20"/>
        <end position="233"/>
    </location>
</feature>
<feature type="signal peptide" evidence="2">
    <location>
        <begin position="1"/>
        <end position="19"/>
    </location>
</feature>
<keyword evidence="4" id="KW-1185">Reference proteome</keyword>
<dbReference type="EMBL" id="JAPDDS010000012">
    <property type="protein sequence ID" value="MCW1886877.1"/>
    <property type="molecule type" value="Genomic_DNA"/>
</dbReference>
<evidence type="ECO:0000313" key="3">
    <source>
        <dbReference type="EMBL" id="MCW1886877.1"/>
    </source>
</evidence>
<dbReference type="Proteomes" id="UP001207930">
    <property type="component" value="Unassembled WGS sequence"/>
</dbReference>
<protein>
    <submittedName>
        <fullName evidence="3">Uncharacterized protein</fullName>
    </submittedName>
</protein>
<keyword evidence="2" id="KW-0732">Signal</keyword>
<proteinExistence type="predicted"/>
<dbReference type="RefSeq" id="WP_264502830.1">
    <property type="nucleotide sequence ID" value="NZ_JAPDDS010000012.1"/>
</dbReference>